<dbReference type="Pfam" id="PF00582">
    <property type="entry name" value="Usp"/>
    <property type="match status" value="1"/>
</dbReference>
<evidence type="ECO:0000313" key="4">
    <source>
        <dbReference type="Proteomes" id="UP000030700"/>
    </source>
</evidence>
<dbReference type="HOGENOM" id="CLU_388661_0_0_0"/>
<dbReference type="InterPro" id="IPR036086">
    <property type="entry name" value="ParB/Sulfiredoxin_sf"/>
</dbReference>
<dbReference type="PANTHER" id="PTHR43010:SF1">
    <property type="entry name" value="USPA DOMAIN-CONTAINING PROTEIN"/>
    <property type="match status" value="1"/>
</dbReference>
<dbReference type="InterPro" id="IPR006016">
    <property type="entry name" value="UspA"/>
</dbReference>
<gene>
    <name evidence="3" type="ORF">U14_05885</name>
</gene>
<dbReference type="EMBL" id="DF820462">
    <property type="protein sequence ID" value="GAK54598.1"/>
    <property type="molecule type" value="Genomic_DNA"/>
</dbReference>
<dbReference type="SUPFAM" id="SSF52402">
    <property type="entry name" value="Adenine nucleotide alpha hydrolases-like"/>
    <property type="match status" value="2"/>
</dbReference>
<dbReference type="InterPro" id="IPR006015">
    <property type="entry name" value="Universal_stress_UspA"/>
</dbReference>
<dbReference type="InterPro" id="IPR051688">
    <property type="entry name" value="USP_A"/>
</dbReference>
<dbReference type="Gene3D" id="3.90.1530.10">
    <property type="entry name" value="Conserved hypothetical protein from pyrococcus furiosus pfu- 392566-001, ParB domain"/>
    <property type="match status" value="1"/>
</dbReference>
<dbReference type="SUPFAM" id="SSF110849">
    <property type="entry name" value="ParB/Sulfiredoxin"/>
    <property type="match status" value="1"/>
</dbReference>
<name>A0A081BT67_9BACT</name>
<proteinExistence type="inferred from homology"/>
<dbReference type="PRINTS" id="PR01438">
    <property type="entry name" value="UNVRSLSTRESS"/>
</dbReference>
<organism evidence="3">
    <name type="scientific">Candidatus Moduliflexus flocculans</name>
    <dbReference type="NCBI Taxonomy" id="1499966"/>
    <lineage>
        <taxon>Bacteria</taxon>
        <taxon>Candidatus Moduliflexota</taxon>
        <taxon>Candidatus Moduliflexia</taxon>
        <taxon>Candidatus Moduliflexales</taxon>
        <taxon>Candidatus Moduliflexaceae</taxon>
    </lineage>
</organism>
<dbReference type="AlphaFoldDB" id="A0A081BT67"/>
<accession>A0A081BT67</accession>
<dbReference type="PANTHER" id="PTHR43010">
    <property type="entry name" value="UNIVERSAL STRESS PROTEIN SLR1230"/>
    <property type="match status" value="1"/>
</dbReference>
<dbReference type="Gene3D" id="3.40.50.12370">
    <property type="match status" value="1"/>
</dbReference>
<evidence type="ECO:0000313" key="3">
    <source>
        <dbReference type="EMBL" id="GAK54598.1"/>
    </source>
</evidence>
<evidence type="ECO:0000259" key="2">
    <source>
        <dbReference type="Pfam" id="PF00582"/>
    </source>
</evidence>
<reference evidence="3" key="1">
    <citation type="journal article" date="2015" name="PeerJ">
        <title>First genomic representation of candidate bacterial phylum KSB3 points to enhanced environmental sensing as a trigger of wastewater bulking.</title>
        <authorList>
            <person name="Sekiguchi Y."/>
            <person name="Ohashi A."/>
            <person name="Parks D.H."/>
            <person name="Yamauchi T."/>
            <person name="Tyson G.W."/>
            <person name="Hugenholtz P."/>
        </authorList>
    </citation>
    <scope>NUCLEOTIDE SEQUENCE [LARGE SCALE GENOMIC DNA]</scope>
</reference>
<dbReference type="CDD" id="cd00293">
    <property type="entry name" value="USP-like"/>
    <property type="match status" value="1"/>
</dbReference>
<sequence length="720" mass="82212">MEMIEHEERKQERFDYQSAIHDFRRARRRASLEKVMAFLRGKSDELLSYEDVRKQLQVTGMSAGRLREIPVNAIVGSVGRYKDFSRSFMPLNDSDELRWARVKAVATAQQGLPPIEVYQIGDVYFVLDGNHRVSVARALGAKYIEAFVTEIRTKVPISADIQPDELTLKAEYADFLSRTHLDHFRPGADLMMSSPGKYRLLEEQIQEHRYFMAQQRHDEVPYNEAVINWYDTVYVPITEIIKKHDLLKDFPNKTIPDIYLLISEYRAAVREGDVEYLEENLTEILQTLPLVPDVDMDKIILDAEYIEFLERTQLEEIRPNADIRVTAPGKYSELERHIEVHRYFMGQEQQRDIAVAEAVGHWFDTVYQPMVAIIRRLGMLRDFPNRTEADLYLWISEHRQQLEKRLGWKIQPEKAAVDLLDQYSPSPDKVLSRVGERMYDALMPDELESGPPPGEWRKEDLGRRHDRLFGSMLVPLSGLSHSWVALDQAITIARVNGQHIYGLHVTDTDDDAKQQYALEVKAEFEKRCQVAGVEGILKITGGEISRRICELSRWADLVILNLAHPPGTNPLTKIKSGFRTILWRCSRPILAVPGPAKEFQRVILAYDGSEKADEALFVAAYIGGALNATVIVLTVEEVGRTSAMVLSLARQYLKQRNVEGVFVTESSGNVSEAILTVAEIYNCDLIIMGSYGRSPMLEIMLGSTVDPILQHSKIPVLICR</sequence>
<dbReference type="Proteomes" id="UP000030700">
    <property type="component" value="Unassembled WGS sequence"/>
</dbReference>
<feature type="domain" description="UspA" evidence="2">
    <location>
        <begin position="599"/>
        <end position="720"/>
    </location>
</feature>
<evidence type="ECO:0000256" key="1">
    <source>
        <dbReference type="ARBA" id="ARBA00008791"/>
    </source>
</evidence>
<protein>
    <submittedName>
        <fullName evidence="3">UspA domain protein</fullName>
    </submittedName>
</protein>
<keyword evidence="4" id="KW-1185">Reference proteome</keyword>
<dbReference type="STRING" id="1499966.U14_05885"/>
<comment type="similarity">
    <text evidence="1">Belongs to the universal stress protein A family.</text>
</comment>